<dbReference type="RefSeq" id="WP_319063709.1">
    <property type="nucleotide sequence ID" value="NZ_JARAYT010000028.1"/>
</dbReference>
<dbReference type="EMBL" id="JARAYU010000028">
    <property type="protein sequence ID" value="MDX3706489.1"/>
    <property type="molecule type" value="Genomic_DNA"/>
</dbReference>
<feature type="region of interest" description="Disordered" evidence="1">
    <location>
        <begin position="65"/>
        <end position="90"/>
    </location>
</feature>
<evidence type="ECO:0000256" key="1">
    <source>
        <dbReference type="SAM" id="MobiDB-lite"/>
    </source>
</evidence>
<keyword evidence="3" id="KW-1185">Reference proteome</keyword>
<organism evidence="2 3">
    <name type="scientific">Streptomyces europaeiscabiei</name>
    <dbReference type="NCBI Taxonomy" id="146819"/>
    <lineage>
        <taxon>Bacteria</taxon>
        <taxon>Bacillati</taxon>
        <taxon>Actinomycetota</taxon>
        <taxon>Actinomycetes</taxon>
        <taxon>Kitasatosporales</taxon>
        <taxon>Streptomycetaceae</taxon>
        <taxon>Streptomyces</taxon>
    </lineage>
</organism>
<dbReference type="Proteomes" id="UP001271274">
    <property type="component" value="Unassembled WGS sequence"/>
</dbReference>
<comment type="caution">
    <text evidence="2">The sequence shown here is derived from an EMBL/GenBank/DDBJ whole genome shotgun (WGS) entry which is preliminary data.</text>
</comment>
<gene>
    <name evidence="2" type="ORF">PV662_43680</name>
</gene>
<evidence type="ECO:0000313" key="2">
    <source>
        <dbReference type="EMBL" id="MDX3706489.1"/>
    </source>
</evidence>
<dbReference type="Pfam" id="PF03995">
    <property type="entry name" value="Inhibitor_I36"/>
    <property type="match status" value="1"/>
</dbReference>
<sequence length="90" mass="9789">MAHASLSECNANNMCMWGNNDFRWLIGERAHGSTTRTNMTGDRNDEMDSWANRSATHTGCMAEHRNGSACSARSTPPARSTGCPAQSRAI</sequence>
<protein>
    <submittedName>
        <fullName evidence="2">Peptidase inhibitor family I36 protein</fullName>
    </submittedName>
</protein>
<evidence type="ECO:0000313" key="3">
    <source>
        <dbReference type="Proteomes" id="UP001271274"/>
    </source>
</evidence>
<reference evidence="2 3" key="1">
    <citation type="journal article" date="2023" name="Microb. Genom.">
        <title>Mesoterricola silvestris gen. nov., sp. nov., Mesoterricola sediminis sp. nov., Geothrix oryzae sp. nov., Geothrix edaphica sp. nov., Geothrix rubra sp. nov., and Geothrix limicola sp. nov., six novel members of Acidobacteriota isolated from soils.</title>
        <authorList>
            <person name="Weisberg A.J."/>
            <person name="Pearce E."/>
            <person name="Kramer C.G."/>
            <person name="Chang J.H."/>
            <person name="Clarke C.R."/>
        </authorList>
    </citation>
    <scope>NUCLEOTIDE SEQUENCE [LARGE SCALE GENOMIC DNA]</scope>
    <source>
        <strain evidence="2 3">ID09-01A</strain>
    </source>
</reference>
<name>A0ABU4NXA8_9ACTN</name>
<feature type="compositionally biased region" description="Polar residues" evidence="1">
    <location>
        <begin position="68"/>
        <end position="78"/>
    </location>
</feature>
<accession>A0ABU4NXA8</accession>
<proteinExistence type="predicted"/>